<dbReference type="Gene3D" id="3.40.50.300">
    <property type="entry name" value="P-loop containing nucleotide triphosphate hydrolases"/>
    <property type="match status" value="2"/>
</dbReference>
<organism evidence="3 4">
    <name type="scientific">Actinomyces capricornis</name>
    <dbReference type="NCBI Taxonomy" id="2755559"/>
    <lineage>
        <taxon>Bacteria</taxon>
        <taxon>Bacillati</taxon>
        <taxon>Actinomycetota</taxon>
        <taxon>Actinomycetes</taxon>
        <taxon>Actinomycetales</taxon>
        <taxon>Actinomycetaceae</taxon>
        <taxon>Actinomyces</taxon>
    </lineage>
</organism>
<name>A0ABM7UDQ7_9ACTO</name>
<dbReference type="Pfam" id="PF05872">
    <property type="entry name" value="HerA_C"/>
    <property type="match status" value="1"/>
</dbReference>
<dbReference type="Proteomes" id="UP000824496">
    <property type="component" value="Chromosome"/>
</dbReference>
<feature type="compositionally biased region" description="Low complexity" evidence="1">
    <location>
        <begin position="121"/>
        <end position="135"/>
    </location>
</feature>
<feature type="compositionally biased region" description="Low complexity" evidence="1">
    <location>
        <begin position="89"/>
        <end position="114"/>
    </location>
</feature>
<protein>
    <recommendedName>
        <fullName evidence="2">Helicase HerA-like C-terminal domain-containing protein</fullName>
    </recommendedName>
</protein>
<reference evidence="3 4" key="1">
    <citation type="submission" date="2021-08" db="EMBL/GenBank/DDBJ databases">
        <title>Whole genome sequence of novel Actinomyces species strain MAS-1.</title>
        <authorList>
            <person name="Saito M."/>
            <person name="Kuwahara N."/>
            <person name="Takizawa T."/>
            <person name="Gotouda H."/>
            <person name="Ochiai T."/>
        </authorList>
    </citation>
    <scope>NUCLEOTIDE SEQUENCE [LARGE SCALE GENOMIC DNA]</scope>
    <source>
        <strain evidence="3 4">MAS-1</strain>
    </source>
</reference>
<evidence type="ECO:0000313" key="4">
    <source>
        <dbReference type="Proteomes" id="UP000824496"/>
    </source>
</evidence>
<feature type="compositionally biased region" description="Basic and acidic residues" evidence="1">
    <location>
        <begin position="626"/>
        <end position="669"/>
    </location>
</feature>
<dbReference type="InterPro" id="IPR027417">
    <property type="entry name" value="P-loop_NTPase"/>
</dbReference>
<sequence length="693" mass="71359">MTDSADIARLKAEAAQAAAEAAAAKAAAAQAALDAAIASGATPDAPSDDQTADADDGAGAAERASEAGEAAAQAVAGSPPPAEQEPAEEAQQPAEHPAVEAPGAEAAARPAATPSEPPAAAPAESTAPSEGAAPSHEPAPSSYAAQVRDGYSFSAPTLPVGTYLDTQAEGEPAPVAGLSVGIPLGLLNRHALVAGATGTGKTRTLQLLAEGLSAAGVPVFLSDIKGDLTGLAEPGTTSDRLTARTAATGQQWAPQSFPLELFTLGGGAQDGAVKGTPIRTTVTEFGPILLSRVLDLNDTQASALQLVFHWADAQGLALLDLKDLRAVVDYLTNTDAGKAELKTIGGVSAATAGVILRQIAALEAAGGDAFFGEPALDVRDLMRTAPDGRGLISALELADIQSQGTLFSTFLMWLLAELFETLPEVGDPDKPTMVFFFDEAHLLFSGATKAFLEAVVRTVRLIRSKGVGIVFITQSPTDVPDEVLAQLGSRIQHALRAHTPADAANLKKAVSTFPTSPLNLSQVLTSLGTGQAVVSVLDEKGRPAPVAPVVVNAPAAVMGPAQEATVAQVLSSSALASKYATTVDNESAYELLASRVAADAQAAEEARAAEEAAKEAAKAEAAAQKAAEKEAAQRQKEAERLEREAAKEAERRQREAERAAQRRNREIERTIGSVGRQITREITRSIFGTLRRR</sequence>
<evidence type="ECO:0000259" key="2">
    <source>
        <dbReference type="Pfam" id="PF05872"/>
    </source>
</evidence>
<dbReference type="PANTHER" id="PTHR30121">
    <property type="entry name" value="UNCHARACTERIZED PROTEIN YJGR-RELATED"/>
    <property type="match status" value="1"/>
</dbReference>
<dbReference type="InterPro" id="IPR033186">
    <property type="entry name" value="HerA_C"/>
</dbReference>
<keyword evidence="4" id="KW-1185">Reference proteome</keyword>
<accession>A0ABM7UDQ7</accession>
<feature type="region of interest" description="Disordered" evidence="1">
    <location>
        <begin position="40"/>
        <end position="143"/>
    </location>
</feature>
<dbReference type="PANTHER" id="PTHR30121:SF6">
    <property type="entry name" value="SLR6007 PROTEIN"/>
    <property type="match status" value="1"/>
</dbReference>
<gene>
    <name evidence="3" type="ORF">MANAM107_21220</name>
</gene>
<feature type="domain" description="Helicase HerA-like C-terminal" evidence="2">
    <location>
        <begin position="179"/>
        <end position="692"/>
    </location>
</feature>
<feature type="compositionally biased region" description="Acidic residues" evidence="1">
    <location>
        <begin position="46"/>
        <end position="56"/>
    </location>
</feature>
<dbReference type="RefSeq" id="WP_223908147.1">
    <property type="nucleotide sequence ID" value="NZ_AP025017.1"/>
</dbReference>
<feature type="compositionally biased region" description="Low complexity" evidence="1">
    <location>
        <begin position="57"/>
        <end position="77"/>
    </location>
</feature>
<proteinExistence type="predicted"/>
<dbReference type="EMBL" id="AP025017">
    <property type="protein sequence ID" value="BDA65288.1"/>
    <property type="molecule type" value="Genomic_DNA"/>
</dbReference>
<evidence type="ECO:0000256" key="1">
    <source>
        <dbReference type="SAM" id="MobiDB-lite"/>
    </source>
</evidence>
<dbReference type="SUPFAM" id="SSF52540">
    <property type="entry name" value="P-loop containing nucleoside triphosphate hydrolases"/>
    <property type="match status" value="1"/>
</dbReference>
<evidence type="ECO:0000313" key="3">
    <source>
        <dbReference type="EMBL" id="BDA65288.1"/>
    </source>
</evidence>
<feature type="region of interest" description="Disordered" evidence="1">
    <location>
        <begin position="623"/>
        <end position="672"/>
    </location>
</feature>
<dbReference type="InterPro" id="IPR051162">
    <property type="entry name" value="T4SS_component"/>
</dbReference>